<dbReference type="OrthoDB" id="8117569at2759"/>
<dbReference type="Proteomes" id="UP000005205">
    <property type="component" value="Unassembled WGS sequence"/>
</dbReference>
<evidence type="ECO:0000313" key="2">
    <source>
        <dbReference type="EnsemblMetazoa" id="XP_012057042.1"/>
    </source>
</evidence>
<dbReference type="KEGG" id="acep:105620144"/>
<keyword evidence="1" id="KW-0732">Signal</keyword>
<dbReference type="EnsemblMetazoa" id="XM_012201652.1">
    <property type="protein sequence ID" value="XP_012057042.1"/>
    <property type="gene ID" value="LOC105620144"/>
</dbReference>
<reference evidence="3" key="1">
    <citation type="journal article" date="2011" name="PLoS Genet.">
        <title>The genome sequence of the leaf-cutter ant Atta cephalotes reveals insights into its obligate symbiotic lifestyle.</title>
        <authorList>
            <person name="Suen G."/>
            <person name="Teiling C."/>
            <person name="Li L."/>
            <person name="Holt C."/>
            <person name="Abouheif E."/>
            <person name="Bornberg-Bauer E."/>
            <person name="Bouffard P."/>
            <person name="Caldera E.J."/>
            <person name="Cash E."/>
            <person name="Cavanaugh A."/>
            <person name="Denas O."/>
            <person name="Elhaik E."/>
            <person name="Fave M.J."/>
            <person name="Gadau J."/>
            <person name="Gibson J.D."/>
            <person name="Graur D."/>
            <person name="Grubbs K.J."/>
            <person name="Hagen D.E."/>
            <person name="Harkins T.T."/>
            <person name="Helmkampf M."/>
            <person name="Hu H."/>
            <person name="Johnson B.R."/>
            <person name="Kim J."/>
            <person name="Marsh S.E."/>
            <person name="Moeller J.A."/>
            <person name="Munoz-Torres M.C."/>
            <person name="Murphy M.C."/>
            <person name="Naughton M.C."/>
            <person name="Nigam S."/>
            <person name="Overson R."/>
            <person name="Rajakumar R."/>
            <person name="Reese J.T."/>
            <person name="Scott J.J."/>
            <person name="Smith C.R."/>
            <person name="Tao S."/>
            <person name="Tsutsui N.D."/>
            <person name="Viljakainen L."/>
            <person name="Wissler L."/>
            <person name="Yandell M.D."/>
            <person name="Zimmer F."/>
            <person name="Taylor J."/>
            <person name="Slater S.C."/>
            <person name="Clifton S.W."/>
            <person name="Warren W.C."/>
            <person name="Elsik C.G."/>
            <person name="Smith C.D."/>
            <person name="Weinstock G.M."/>
            <person name="Gerardo N.M."/>
            <person name="Currie C.R."/>
        </authorList>
    </citation>
    <scope>NUCLEOTIDE SEQUENCE [LARGE SCALE GENOMIC DNA]</scope>
</reference>
<sequence>MKSLIFLIINVVITLAMPTHYQYHGPPAPIGHDGRVMDTPEVAHAKAAHLAAVAEAVAKIPHSVASYAENQNYHGYANPVSVDHQIYHSGYGYHGPPAPLDHDGRVTDTPEVARAKAAHLAAYNYIASSTPVAYDHSQIYKPPVYNHDGYYDGGSSSQSHDDREINDY</sequence>
<accession>A0A158NHN4</accession>
<gene>
    <name evidence="2" type="primary">105620144</name>
</gene>
<keyword evidence="3" id="KW-1185">Reference proteome</keyword>
<reference evidence="2" key="2">
    <citation type="submission" date="2016-04" db="UniProtKB">
        <authorList>
            <consortium name="EnsemblMetazoa"/>
        </authorList>
    </citation>
    <scope>IDENTIFICATION</scope>
</reference>
<proteinExistence type="predicted"/>
<evidence type="ECO:0000313" key="3">
    <source>
        <dbReference type="Proteomes" id="UP000005205"/>
    </source>
</evidence>
<name>A0A158NHN4_ATTCE</name>
<evidence type="ECO:0000256" key="1">
    <source>
        <dbReference type="SAM" id="SignalP"/>
    </source>
</evidence>
<feature type="signal peptide" evidence="1">
    <location>
        <begin position="1"/>
        <end position="16"/>
    </location>
</feature>
<organism evidence="2 3">
    <name type="scientific">Atta cephalotes</name>
    <name type="common">Leafcutter ant</name>
    <dbReference type="NCBI Taxonomy" id="12957"/>
    <lineage>
        <taxon>Eukaryota</taxon>
        <taxon>Metazoa</taxon>
        <taxon>Ecdysozoa</taxon>
        <taxon>Arthropoda</taxon>
        <taxon>Hexapoda</taxon>
        <taxon>Insecta</taxon>
        <taxon>Pterygota</taxon>
        <taxon>Neoptera</taxon>
        <taxon>Endopterygota</taxon>
        <taxon>Hymenoptera</taxon>
        <taxon>Apocrita</taxon>
        <taxon>Aculeata</taxon>
        <taxon>Formicoidea</taxon>
        <taxon>Formicidae</taxon>
        <taxon>Myrmicinae</taxon>
        <taxon>Atta</taxon>
    </lineage>
</organism>
<feature type="chain" id="PRO_5007629152" evidence="1">
    <location>
        <begin position="17"/>
        <end position="168"/>
    </location>
</feature>
<dbReference type="AlphaFoldDB" id="A0A158NHN4"/>
<dbReference type="EMBL" id="ADTU01015734">
    <property type="status" value="NOT_ANNOTATED_CDS"/>
    <property type="molecule type" value="Genomic_DNA"/>
</dbReference>
<dbReference type="InParanoid" id="A0A158NHN4"/>
<protein>
    <submittedName>
        <fullName evidence="2">Uncharacterized protein</fullName>
    </submittedName>
</protein>